<dbReference type="eggNOG" id="ENOG502RYY8">
    <property type="taxonomic scope" value="Eukaryota"/>
</dbReference>
<evidence type="ECO:0000313" key="10">
    <source>
        <dbReference type="RefSeq" id="XP_010261623.1"/>
    </source>
</evidence>
<keyword evidence="4 7" id="KW-0238">DNA-binding</keyword>
<dbReference type="FunCoup" id="A0A1U8A5C2">
    <property type="interactions" value="3"/>
</dbReference>
<keyword evidence="6 7" id="KW-0539">Nucleus</keyword>
<dbReference type="PANTHER" id="PTHR31421">
    <property type="entry name" value="PROTEIN BASIC PENTACYSTEINE3"/>
    <property type="match status" value="1"/>
</dbReference>
<dbReference type="GeneID" id="104600398"/>
<evidence type="ECO:0000256" key="1">
    <source>
        <dbReference type="ARBA" id="ARBA00004123"/>
    </source>
</evidence>
<dbReference type="Proteomes" id="UP000189703">
    <property type="component" value="Unplaced"/>
</dbReference>
<dbReference type="Pfam" id="PF06217">
    <property type="entry name" value="GAGA_bind"/>
    <property type="match status" value="1"/>
</dbReference>
<evidence type="ECO:0000313" key="9">
    <source>
        <dbReference type="Proteomes" id="UP000189703"/>
    </source>
</evidence>
<sequence>MAELGLFHHVDIRFLCYFTVCGHNLFPCTRSTLRVVLLPAYMDEKGGLGIRNWDFSEQSVGVDAVLKPVSGVPVPSGTSGHQAAFLKMGAYANRNSMVPQADTGASTMEYGGHCWVHPRNFLPPNKANPSLQATPLNTETGLPVVPTGLGVPTDGHNNEFGSKSTKIRKQQPSAKKANRVASKALRPKQPKKKPSVSTTTKKKNNSMSTAKHEKKNLDIVIGGATLDFSRIPAPICSCTGVARQCYRWGAGGWQSSCCTTNISEYPLPMSSKRPGARMAGRKMSNGAYAKLLQRLAAEGHDLSHPVDLKDHWARHGTNKFVTIK</sequence>
<comment type="subcellular location">
    <subcellularLocation>
        <location evidence="1 7">Nucleus</location>
    </subcellularLocation>
</comment>
<evidence type="ECO:0000256" key="3">
    <source>
        <dbReference type="ARBA" id="ARBA00023015"/>
    </source>
</evidence>
<dbReference type="InParanoid" id="A0A1U8A5C2"/>
<dbReference type="SMART" id="SM01226">
    <property type="entry name" value="GAGA_bind"/>
    <property type="match status" value="1"/>
</dbReference>
<dbReference type="GO" id="GO:0003700">
    <property type="term" value="F:DNA-binding transcription factor activity"/>
    <property type="evidence" value="ECO:0000318"/>
    <property type="project" value="GO_Central"/>
</dbReference>
<keyword evidence="5 7" id="KW-0804">Transcription</keyword>
<dbReference type="InterPro" id="IPR010409">
    <property type="entry name" value="GAGA-bd_tscrpt_act"/>
</dbReference>
<reference evidence="10" key="1">
    <citation type="submission" date="2025-08" db="UniProtKB">
        <authorList>
            <consortium name="RefSeq"/>
        </authorList>
    </citation>
    <scope>IDENTIFICATION</scope>
</reference>
<dbReference type="GO" id="GO:0009723">
    <property type="term" value="P:response to ethylene"/>
    <property type="evidence" value="ECO:0000318"/>
    <property type="project" value="GO_Central"/>
</dbReference>
<evidence type="ECO:0000256" key="6">
    <source>
        <dbReference type="ARBA" id="ARBA00023242"/>
    </source>
</evidence>
<dbReference type="GO" id="GO:0043565">
    <property type="term" value="F:sequence-specific DNA binding"/>
    <property type="evidence" value="ECO:0000318"/>
    <property type="project" value="GO_Central"/>
</dbReference>
<proteinExistence type="inferred from homology"/>
<evidence type="ECO:0000256" key="8">
    <source>
        <dbReference type="SAM" id="MobiDB-lite"/>
    </source>
</evidence>
<gene>
    <name evidence="10" type="primary">LOC104600398</name>
</gene>
<protein>
    <recommendedName>
        <fullName evidence="7">GAGA-binding transcriptional activator</fullName>
    </recommendedName>
</protein>
<dbReference type="GO" id="GO:0005634">
    <property type="term" value="C:nucleus"/>
    <property type="evidence" value="ECO:0000318"/>
    <property type="project" value="GO_Central"/>
</dbReference>
<dbReference type="AlphaFoldDB" id="A0A1U8A5C2"/>
<keyword evidence="9" id="KW-1185">Reference proteome</keyword>
<evidence type="ECO:0000256" key="7">
    <source>
        <dbReference type="RuleBase" id="RU367160"/>
    </source>
</evidence>
<comment type="function">
    <text evidence="7">Transcriptional regulator that specifically binds to GA-rich elements (GAGA-repeats) present in regulatory sequences of genes involved in developmental processes.</text>
</comment>
<keyword evidence="3 7" id="KW-0805">Transcription regulation</keyword>
<dbReference type="KEGG" id="nnu:104600398"/>
<dbReference type="PANTHER" id="PTHR31421:SF6">
    <property type="entry name" value="PROTEIN BASIC PENTACYSTEINE7"/>
    <property type="match status" value="1"/>
</dbReference>
<feature type="region of interest" description="Disordered" evidence="8">
    <location>
        <begin position="147"/>
        <end position="212"/>
    </location>
</feature>
<evidence type="ECO:0000256" key="5">
    <source>
        <dbReference type="ARBA" id="ARBA00023163"/>
    </source>
</evidence>
<dbReference type="OMA" id="CCTITIS"/>
<name>A0A1U8A5C2_NELNU</name>
<feature type="compositionally biased region" description="Basic residues" evidence="8">
    <location>
        <begin position="185"/>
        <end position="204"/>
    </location>
</feature>
<accession>A0A1U8A5C2</accession>
<dbReference type="RefSeq" id="XP_010261623.1">
    <property type="nucleotide sequence ID" value="XM_010263321.1"/>
</dbReference>
<comment type="similarity">
    <text evidence="2 7">Belongs to the BBR/BPC family.</text>
</comment>
<evidence type="ECO:0000256" key="4">
    <source>
        <dbReference type="ARBA" id="ARBA00023125"/>
    </source>
</evidence>
<dbReference type="OrthoDB" id="1903765at2759"/>
<evidence type="ECO:0000256" key="2">
    <source>
        <dbReference type="ARBA" id="ARBA00007911"/>
    </source>
</evidence>
<organism evidence="9 10">
    <name type="scientific">Nelumbo nucifera</name>
    <name type="common">Sacred lotus</name>
    <dbReference type="NCBI Taxonomy" id="4432"/>
    <lineage>
        <taxon>Eukaryota</taxon>
        <taxon>Viridiplantae</taxon>
        <taxon>Streptophyta</taxon>
        <taxon>Embryophyta</taxon>
        <taxon>Tracheophyta</taxon>
        <taxon>Spermatophyta</taxon>
        <taxon>Magnoliopsida</taxon>
        <taxon>Proteales</taxon>
        <taxon>Nelumbonaceae</taxon>
        <taxon>Nelumbo</taxon>
    </lineage>
</organism>